<evidence type="ECO:0000259" key="2">
    <source>
        <dbReference type="Pfam" id="PF17921"/>
    </source>
</evidence>
<name>A0A553PM93_TIGCA</name>
<comment type="caution">
    <text evidence="3">The sequence shown here is derived from an EMBL/GenBank/DDBJ whole genome shotgun (WGS) entry which is preliminary data.</text>
</comment>
<reference evidence="3 4" key="1">
    <citation type="journal article" date="2018" name="Nat. Ecol. Evol.">
        <title>Genomic signatures of mitonuclear coevolution across populations of Tigriopus californicus.</title>
        <authorList>
            <person name="Barreto F.S."/>
            <person name="Watson E.T."/>
            <person name="Lima T.G."/>
            <person name="Willett C.S."/>
            <person name="Edmands S."/>
            <person name="Li W."/>
            <person name="Burton R.S."/>
        </authorList>
    </citation>
    <scope>NUCLEOTIDE SEQUENCE [LARGE SCALE GENOMIC DNA]</scope>
    <source>
        <strain evidence="3 4">San Diego</strain>
    </source>
</reference>
<feature type="domain" description="Integrase zinc-binding" evidence="2">
    <location>
        <begin position="134"/>
        <end position="185"/>
    </location>
</feature>
<dbReference type="InterPro" id="IPR041588">
    <property type="entry name" value="Integrase_H2C2"/>
</dbReference>
<dbReference type="EMBL" id="VCGU01000003">
    <property type="protein sequence ID" value="TRY78792.1"/>
    <property type="molecule type" value="Genomic_DNA"/>
</dbReference>
<dbReference type="STRING" id="6832.A0A553PM93"/>
<proteinExistence type="predicted"/>
<keyword evidence="4" id="KW-1185">Reference proteome</keyword>
<dbReference type="GO" id="GO:0003964">
    <property type="term" value="F:RNA-directed DNA polymerase activity"/>
    <property type="evidence" value="ECO:0007669"/>
    <property type="project" value="UniProtKB-EC"/>
</dbReference>
<evidence type="ECO:0000256" key="1">
    <source>
        <dbReference type="ARBA" id="ARBA00012493"/>
    </source>
</evidence>
<dbReference type="AlphaFoldDB" id="A0A553PM93"/>
<accession>A0A553PM93</accession>
<evidence type="ECO:0000313" key="3">
    <source>
        <dbReference type="EMBL" id="TRY78792.1"/>
    </source>
</evidence>
<dbReference type="Pfam" id="PF17921">
    <property type="entry name" value="Integrase_H2C2"/>
    <property type="match status" value="1"/>
</dbReference>
<dbReference type="Gene3D" id="1.10.340.70">
    <property type="match status" value="1"/>
</dbReference>
<dbReference type="Proteomes" id="UP000318571">
    <property type="component" value="Chromosome 11"/>
</dbReference>
<gene>
    <name evidence="3" type="ORF">TCAL_06480</name>
</gene>
<dbReference type="PANTHER" id="PTHR37984:SF7">
    <property type="entry name" value="INTEGRASE CATALYTIC DOMAIN-CONTAINING PROTEIN"/>
    <property type="match status" value="1"/>
</dbReference>
<organism evidence="3 4">
    <name type="scientific">Tigriopus californicus</name>
    <name type="common">Marine copepod</name>
    <dbReference type="NCBI Taxonomy" id="6832"/>
    <lineage>
        <taxon>Eukaryota</taxon>
        <taxon>Metazoa</taxon>
        <taxon>Ecdysozoa</taxon>
        <taxon>Arthropoda</taxon>
        <taxon>Crustacea</taxon>
        <taxon>Multicrustacea</taxon>
        <taxon>Hexanauplia</taxon>
        <taxon>Copepoda</taxon>
        <taxon>Harpacticoida</taxon>
        <taxon>Harpacticidae</taxon>
        <taxon>Tigriopus</taxon>
    </lineage>
</organism>
<dbReference type="PANTHER" id="PTHR37984">
    <property type="entry name" value="PROTEIN CBG26694"/>
    <property type="match status" value="1"/>
</dbReference>
<protein>
    <recommendedName>
        <fullName evidence="1">RNA-directed DNA polymerase</fullName>
        <ecNumber evidence="1">2.7.7.49</ecNumber>
    </recommendedName>
</protein>
<sequence length="220" mass="24353">MLLVWNHCKCRKVRLGLINGSICWVLSSSCISVSEPLKISSNPRFPCPIKNNRVAELHGFNKPLGKLSANHCQKLISNAGWTQDHTIAVENVKTSLISPPVLAHFDSSLETLLSTDAIVGKLVFVGNRAVVLSSEIKTVLPNLHLGHQGITATKRLTRLSVFWPGIHASIEDMINKCPDCQETRPAQRKEAQRRMISPTTQCTNSTSISFRSADTSFWLQ</sequence>
<evidence type="ECO:0000313" key="4">
    <source>
        <dbReference type="Proteomes" id="UP000318571"/>
    </source>
</evidence>
<dbReference type="InterPro" id="IPR050951">
    <property type="entry name" value="Retrovirus_Pol_polyprotein"/>
</dbReference>
<dbReference type="EC" id="2.7.7.49" evidence="1"/>